<keyword evidence="3" id="KW-0862">Zinc</keyword>
<sequence length="550" mass="62311">MGQYYSTTNTKEPGTSVDENKKVGYYELLQVARDASGEEIKRAYRRKALELHPDKNFGNVENATKLFAEVQAAYEVLSDPQERAWYDSHQEAILGQDGKFEDVRLSNNTRITTANEIFGLFSQFSPRMEFSDAPEGFYGGLREIFSRLALEEELSTSGERTNTAKYPTFGHRDDGYEDVVRPFYVAWSGFSTTKTFAWKDKYRYSEAPDRRVRRLMEKENKRLREDGIREFNDAVRSLVAFIKKRDPRYKSGAQSESQRQEFLRRSTAAQAAKSRAVNQAKFREYVAPEWAMSQDHSDNDSDNSYNISDVAVELFDCIVCHKSFKSAKQFETHEQSKKHIKAVKQLQKEMRAENTQLGLVDDFSAFDSTQQTTALACNSSTSVLDMNKKSQSASPNPKSLDRSSSNAETQSENNDFDNHNNPYTGISNTSSSSKEPNDSSDCDTDYAPRDCVKDRLQLIDDDIQNPAGTIDDLTQNLSATQIHEKPPVTPAKLGKAKLKRLKKAQQAENQAQDRQCATCGVAFASRSQLFTHIRKSGHAQLRVQAFATKR</sequence>
<evidence type="ECO:0000256" key="5">
    <source>
        <dbReference type="SAM" id="MobiDB-lite"/>
    </source>
</evidence>
<dbReference type="CDD" id="cd06257">
    <property type="entry name" value="DnaJ"/>
    <property type="match status" value="1"/>
</dbReference>
<dbReference type="STRING" id="1450538.A0A2V5IAW0"/>
<dbReference type="InterPro" id="IPR001623">
    <property type="entry name" value="DnaJ_domain"/>
</dbReference>
<dbReference type="SMART" id="SM00271">
    <property type="entry name" value="DnaJ"/>
    <property type="match status" value="1"/>
</dbReference>
<dbReference type="InterPro" id="IPR022755">
    <property type="entry name" value="Znf_C2H2_jaz"/>
</dbReference>
<dbReference type="FunFam" id="1.10.287.110:FF:000046">
    <property type="entry name" value="dnaJ homolog subfamily C member 21"/>
    <property type="match status" value="1"/>
</dbReference>
<dbReference type="Pfam" id="PF00226">
    <property type="entry name" value="DnaJ"/>
    <property type="match status" value="1"/>
</dbReference>
<dbReference type="Gene3D" id="1.10.287.110">
    <property type="entry name" value="DnaJ domain"/>
    <property type="match status" value="1"/>
</dbReference>
<name>A0A2V5IAW0_ASPV1</name>
<feature type="compositionally biased region" description="Polar residues" evidence="5">
    <location>
        <begin position="386"/>
        <end position="426"/>
    </location>
</feature>
<dbReference type="Pfam" id="PF00096">
    <property type="entry name" value="zf-C2H2"/>
    <property type="match status" value="1"/>
</dbReference>
<evidence type="ECO:0000259" key="7">
    <source>
        <dbReference type="PROSITE" id="PS50157"/>
    </source>
</evidence>
<dbReference type="InterPro" id="IPR013087">
    <property type="entry name" value="Znf_C2H2_type"/>
</dbReference>
<reference evidence="8 9" key="1">
    <citation type="submission" date="2018-02" db="EMBL/GenBank/DDBJ databases">
        <title>The genomes of Aspergillus section Nigri reveals drivers in fungal speciation.</title>
        <authorList>
            <consortium name="DOE Joint Genome Institute"/>
            <person name="Vesth T.C."/>
            <person name="Nybo J."/>
            <person name="Theobald S."/>
            <person name="Brandl J."/>
            <person name="Frisvad J.C."/>
            <person name="Nielsen K.F."/>
            <person name="Lyhne E.K."/>
            <person name="Kogle M.E."/>
            <person name="Kuo A."/>
            <person name="Riley R."/>
            <person name="Clum A."/>
            <person name="Nolan M."/>
            <person name="Lipzen A."/>
            <person name="Salamov A."/>
            <person name="Henrissat B."/>
            <person name="Wiebenga A."/>
            <person name="De vries R.P."/>
            <person name="Grigoriev I.V."/>
            <person name="Mortensen U.H."/>
            <person name="Andersen M.R."/>
            <person name="Baker S.E."/>
        </authorList>
    </citation>
    <scope>NUCLEOTIDE SEQUENCE [LARGE SCALE GENOMIC DNA]</scope>
    <source>
        <strain evidence="8 9">CBS 115571</strain>
    </source>
</reference>
<dbReference type="SMART" id="SM00451">
    <property type="entry name" value="ZnF_U1"/>
    <property type="match status" value="1"/>
</dbReference>
<dbReference type="InterPro" id="IPR054076">
    <property type="entry name" value="ZUO1-like_ZHD"/>
</dbReference>
<feature type="domain" description="C2H2-type" evidence="7">
    <location>
        <begin position="315"/>
        <end position="339"/>
    </location>
</feature>
<feature type="domain" description="C2H2-type" evidence="7">
    <location>
        <begin position="514"/>
        <end position="543"/>
    </location>
</feature>
<dbReference type="InterPro" id="IPR051964">
    <property type="entry name" value="Chaperone_stress_response"/>
</dbReference>
<dbReference type="EMBL" id="KZ825119">
    <property type="protein sequence ID" value="PYI21147.1"/>
    <property type="molecule type" value="Genomic_DNA"/>
</dbReference>
<dbReference type="InterPro" id="IPR036869">
    <property type="entry name" value="J_dom_sf"/>
</dbReference>
<dbReference type="Pfam" id="PF21884">
    <property type="entry name" value="ZUO1-like_ZHD"/>
    <property type="match status" value="1"/>
</dbReference>
<dbReference type="InterPro" id="IPR036236">
    <property type="entry name" value="Znf_C2H2_sf"/>
</dbReference>
<dbReference type="PROSITE" id="PS50157">
    <property type="entry name" value="ZINC_FINGER_C2H2_2"/>
    <property type="match status" value="2"/>
</dbReference>
<keyword evidence="2 4" id="KW-0863">Zinc-finger</keyword>
<dbReference type="PANTHER" id="PTHR44029:SF1">
    <property type="entry name" value="DNAJ HOMOLOG SUBFAMILY C MEMBER 21"/>
    <property type="match status" value="1"/>
</dbReference>
<dbReference type="AlphaFoldDB" id="A0A2V5IAW0"/>
<dbReference type="PROSITE" id="PS00028">
    <property type="entry name" value="ZINC_FINGER_C2H2_1"/>
    <property type="match status" value="2"/>
</dbReference>
<dbReference type="Proteomes" id="UP000249829">
    <property type="component" value="Unassembled WGS sequence"/>
</dbReference>
<dbReference type="PROSITE" id="PS50076">
    <property type="entry name" value="DNAJ_2"/>
    <property type="match status" value="1"/>
</dbReference>
<evidence type="ECO:0000313" key="9">
    <source>
        <dbReference type="Proteomes" id="UP000249829"/>
    </source>
</evidence>
<dbReference type="Gene3D" id="3.30.160.60">
    <property type="entry name" value="Classic Zinc Finger"/>
    <property type="match status" value="1"/>
</dbReference>
<gene>
    <name evidence="8" type="ORF">BO99DRAFT_401203</name>
</gene>
<evidence type="ECO:0000256" key="4">
    <source>
        <dbReference type="PROSITE-ProRule" id="PRU00042"/>
    </source>
</evidence>
<dbReference type="GO" id="GO:0005737">
    <property type="term" value="C:cytoplasm"/>
    <property type="evidence" value="ECO:0007669"/>
    <property type="project" value="TreeGrafter"/>
</dbReference>
<organism evidence="8 9">
    <name type="scientific">Aspergillus violaceofuscus (strain CBS 115571)</name>
    <dbReference type="NCBI Taxonomy" id="1450538"/>
    <lineage>
        <taxon>Eukaryota</taxon>
        <taxon>Fungi</taxon>
        <taxon>Dikarya</taxon>
        <taxon>Ascomycota</taxon>
        <taxon>Pezizomycotina</taxon>
        <taxon>Eurotiomycetes</taxon>
        <taxon>Eurotiomycetidae</taxon>
        <taxon>Eurotiales</taxon>
        <taxon>Aspergillaceae</taxon>
        <taxon>Aspergillus</taxon>
    </lineage>
</organism>
<dbReference type="PROSITE" id="PS00636">
    <property type="entry name" value="DNAJ_1"/>
    <property type="match status" value="1"/>
</dbReference>
<protein>
    <submittedName>
        <fullName evidence="8">DnaJ-domain-containing protein</fullName>
    </submittedName>
</protein>
<keyword evidence="1" id="KW-0479">Metal-binding</keyword>
<evidence type="ECO:0000256" key="3">
    <source>
        <dbReference type="ARBA" id="ARBA00022833"/>
    </source>
</evidence>
<dbReference type="OMA" id="RANHEES"/>
<dbReference type="InterPro" id="IPR018253">
    <property type="entry name" value="DnaJ_domain_CS"/>
</dbReference>
<dbReference type="InterPro" id="IPR003604">
    <property type="entry name" value="Matrin/U1-like-C_Znf_C2H2"/>
</dbReference>
<proteinExistence type="predicted"/>
<dbReference type="PRINTS" id="PR00625">
    <property type="entry name" value="JDOMAIN"/>
</dbReference>
<feature type="region of interest" description="Disordered" evidence="5">
    <location>
        <begin position="386"/>
        <end position="446"/>
    </location>
</feature>
<evidence type="ECO:0000313" key="8">
    <source>
        <dbReference type="EMBL" id="PYI21147.1"/>
    </source>
</evidence>
<dbReference type="SUPFAM" id="SSF57667">
    <property type="entry name" value="beta-beta-alpha zinc fingers"/>
    <property type="match status" value="1"/>
</dbReference>
<feature type="domain" description="J" evidence="6">
    <location>
        <begin position="24"/>
        <end position="90"/>
    </location>
</feature>
<dbReference type="SUPFAM" id="SSF46565">
    <property type="entry name" value="Chaperone J-domain"/>
    <property type="match status" value="1"/>
</dbReference>
<dbReference type="GO" id="GO:0008270">
    <property type="term" value="F:zinc ion binding"/>
    <property type="evidence" value="ECO:0007669"/>
    <property type="project" value="UniProtKB-KW"/>
</dbReference>
<dbReference type="Pfam" id="PF12171">
    <property type="entry name" value="zf-C2H2_jaz"/>
    <property type="match status" value="1"/>
</dbReference>
<dbReference type="GO" id="GO:0003676">
    <property type="term" value="F:nucleic acid binding"/>
    <property type="evidence" value="ECO:0007669"/>
    <property type="project" value="InterPro"/>
</dbReference>
<dbReference type="SMART" id="SM00355">
    <property type="entry name" value="ZnF_C2H2"/>
    <property type="match status" value="2"/>
</dbReference>
<accession>A0A2V5IAW0</accession>
<evidence type="ECO:0000256" key="1">
    <source>
        <dbReference type="ARBA" id="ARBA00022723"/>
    </source>
</evidence>
<dbReference type="PANTHER" id="PTHR44029">
    <property type="entry name" value="DNAJ HOMOLOG SUBFAMILY C MEMBER 21"/>
    <property type="match status" value="1"/>
</dbReference>
<evidence type="ECO:0000256" key="2">
    <source>
        <dbReference type="ARBA" id="ARBA00022771"/>
    </source>
</evidence>
<evidence type="ECO:0000259" key="6">
    <source>
        <dbReference type="PROSITE" id="PS50076"/>
    </source>
</evidence>
<keyword evidence="9" id="KW-1185">Reference proteome</keyword>